<evidence type="ECO:0000256" key="1">
    <source>
        <dbReference type="SAM" id="MobiDB-lite"/>
    </source>
</evidence>
<dbReference type="InterPro" id="IPR012340">
    <property type="entry name" value="NA-bd_OB-fold"/>
</dbReference>
<proteinExistence type="predicted"/>
<dbReference type="AlphaFoldDB" id="A0A9P8TC02"/>
<feature type="non-terminal residue" evidence="2">
    <location>
        <position position="1"/>
    </location>
</feature>
<feature type="region of interest" description="Disordered" evidence="1">
    <location>
        <begin position="57"/>
        <end position="106"/>
    </location>
</feature>
<protein>
    <submittedName>
        <fullName evidence="2">Uncharacterized protein</fullName>
    </submittedName>
</protein>
<evidence type="ECO:0000313" key="2">
    <source>
        <dbReference type="EMBL" id="KAH3673159.1"/>
    </source>
</evidence>
<reference evidence="2" key="1">
    <citation type="journal article" date="2021" name="Open Biol.">
        <title>Shared evolutionary footprints suggest mitochondrial oxidative damage underlies multiple complex I losses in fungi.</title>
        <authorList>
            <person name="Schikora-Tamarit M.A."/>
            <person name="Marcet-Houben M."/>
            <person name="Nosek J."/>
            <person name="Gabaldon T."/>
        </authorList>
    </citation>
    <scope>NUCLEOTIDE SEQUENCE</scope>
    <source>
        <strain evidence="2">NCAIM Y.01608</strain>
    </source>
</reference>
<dbReference type="Gene3D" id="2.40.50.140">
    <property type="entry name" value="Nucleic acid-binding proteins"/>
    <property type="match status" value="1"/>
</dbReference>
<dbReference type="EMBL" id="JAEUBD010000657">
    <property type="protein sequence ID" value="KAH3673159.1"/>
    <property type="molecule type" value="Genomic_DNA"/>
</dbReference>
<name>A0A9P8TC02_9ASCO</name>
<keyword evidence="3" id="KW-1185">Reference proteome</keyword>
<dbReference type="Proteomes" id="UP000788993">
    <property type="component" value="Unassembled WGS sequence"/>
</dbReference>
<comment type="caution">
    <text evidence="2">The sequence shown here is derived from an EMBL/GenBank/DDBJ whole genome shotgun (WGS) entry which is preliminary data.</text>
</comment>
<organism evidence="2 3">
    <name type="scientific">Ogataea polymorpha</name>
    <dbReference type="NCBI Taxonomy" id="460523"/>
    <lineage>
        <taxon>Eukaryota</taxon>
        <taxon>Fungi</taxon>
        <taxon>Dikarya</taxon>
        <taxon>Ascomycota</taxon>
        <taxon>Saccharomycotina</taxon>
        <taxon>Pichiomycetes</taxon>
        <taxon>Pichiales</taxon>
        <taxon>Pichiaceae</taxon>
        <taxon>Ogataea</taxon>
    </lineage>
</organism>
<gene>
    <name evidence="2" type="ORF">OGATHE_002158</name>
</gene>
<feature type="non-terminal residue" evidence="2">
    <location>
        <position position="106"/>
    </location>
</feature>
<feature type="compositionally biased region" description="Low complexity" evidence="1">
    <location>
        <begin position="58"/>
        <end position="74"/>
    </location>
</feature>
<evidence type="ECO:0000313" key="3">
    <source>
        <dbReference type="Proteomes" id="UP000788993"/>
    </source>
</evidence>
<accession>A0A9P8TC02</accession>
<sequence length="106" mass="12566">LDSQQQIELIEIIFSNLQNIDVVMKVLKSIEDSVSREELVAAETEIRDRWLQREKLKQQYAQHAQQTQHTQQHAPQKRKLEPAPQKPQQDDDEYYESDGFEELPSY</sequence>
<reference evidence="2" key="2">
    <citation type="submission" date="2021-01" db="EMBL/GenBank/DDBJ databases">
        <authorList>
            <person name="Schikora-Tamarit M.A."/>
        </authorList>
    </citation>
    <scope>NUCLEOTIDE SEQUENCE</scope>
    <source>
        <strain evidence="2">NCAIM Y.01608</strain>
    </source>
</reference>
<feature type="compositionally biased region" description="Acidic residues" evidence="1">
    <location>
        <begin position="90"/>
        <end position="106"/>
    </location>
</feature>